<name>A0A084CN35_9GAMM</name>
<keyword evidence="4" id="KW-0378">Hydrolase</keyword>
<comment type="caution">
    <text evidence="7">The sequence shown here is derived from an EMBL/GenBank/DDBJ whole genome shotgun (WGS) entry which is preliminary data.</text>
</comment>
<keyword evidence="8" id="KW-1185">Reference proteome</keyword>
<accession>A0A084CN35</accession>
<keyword evidence="3" id="KW-0028">Amino-acid biosynthesis</keyword>
<evidence type="ECO:0000313" key="7">
    <source>
        <dbReference type="EMBL" id="KEY91214.1"/>
    </source>
</evidence>
<dbReference type="CDD" id="cd09008">
    <property type="entry name" value="MTAN"/>
    <property type="match status" value="1"/>
</dbReference>
<dbReference type="GO" id="GO:0019509">
    <property type="term" value="P:L-methionine salvage from methylthioadenosine"/>
    <property type="evidence" value="ECO:0007669"/>
    <property type="project" value="UniProtKB-UniPathway"/>
</dbReference>
<protein>
    <recommendedName>
        <fullName evidence="2">adenosylhomocysteine nucleosidase</fullName>
        <ecNumber evidence="2">3.2.2.9</ecNumber>
    </recommendedName>
</protein>
<dbReference type="GO" id="GO:0008782">
    <property type="term" value="F:adenosylhomocysteine nucleosidase activity"/>
    <property type="evidence" value="ECO:0007669"/>
    <property type="project" value="UniProtKB-EC"/>
</dbReference>
<evidence type="ECO:0000256" key="3">
    <source>
        <dbReference type="ARBA" id="ARBA00022605"/>
    </source>
</evidence>
<dbReference type="OrthoDB" id="9792278at2"/>
<evidence type="ECO:0000259" key="6">
    <source>
        <dbReference type="Pfam" id="PF01048"/>
    </source>
</evidence>
<dbReference type="Gene3D" id="3.40.50.1580">
    <property type="entry name" value="Nucleoside phosphorylase domain"/>
    <property type="match status" value="1"/>
</dbReference>
<organism evidence="7 8">
    <name type="scientific">Candidatus Photodesmus blepharonis</name>
    <dbReference type="NCBI Taxonomy" id="1179155"/>
    <lineage>
        <taxon>Bacteria</taxon>
        <taxon>Pseudomonadati</taxon>
        <taxon>Pseudomonadota</taxon>
        <taxon>Gammaproteobacteria</taxon>
        <taxon>Vibrionales</taxon>
        <taxon>Vibrionaceae</taxon>
        <taxon>Candidatus Photodesmus</taxon>
    </lineage>
</organism>
<dbReference type="GO" id="GO:0019284">
    <property type="term" value="P:L-methionine salvage from S-adenosylmethionine"/>
    <property type="evidence" value="ECO:0007669"/>
    <property type="project" value="TreeGrafter"/>
</dbReference>
<dbReference type="EC" id="3.2.2.9" evidence="2"/>
<dbReference type="AlphaFoldDB" id="A0A084CN35"/>
<feature type="domain" description="Nucleoside phosphorylase" evidence="6">
    <location>
        <begin position="2"/>
        <end position="206"/>
    </location>
</feature>
<dbReference type="InterPro" id="IPR010049">
    <property type="entry name" value="MTA_SAH_Nsdase"/>
</dbReference>
<gene>
    <name evidence="7" type="primary">mtnN</name>
    <name evidence="7" type="ORF">CF67_04138</name>
</gene>
<proteinExistence type="predicted"/>
<keyword evidence="5" id="KW-0486">Methionine biosynthesis</keyword>
<sequence>MRIGILAAMQQEVSILKENMSLTKVTSANNCKFFFGKLNDINIVVNQSGIGKVAATIGVATLLEKYQSNIIINIGSAGAFSANLNPSDIVIGSKLCYHDVNMTGFGYKMGKMAGQPLVFSSDQELVRLAKRASSQIETHVMEGLICTGDTFVCNTKHRKFIQKYFPSAVAVEMEGAAVAQTCHQFNVPFIVVRVISDVANHNSAENFKKLLPDTIPKILSEVTIEILKLMKVSMHSKKP</sequence>
<comment type="pathway">
    <text evidence="1">Amino-acid biosynthesis; L-methionine biosynthesis via salvage pathway; S-methyl-5-thio-alpha-D-ribose 1-phosphate from S-methyl-5'-thioadenosine (hydrolase route): step 1/2.</text>
</comment>
<dbReference type="RefSeq" id="WP_034414541.1">
    <property type="nucleotide sequence ID" value="NZ_JGVK01000027.1"/>
</dbReference>
<dbReference type="STRING" id="1179155.CF67_04138"/>
<dbReference type="EMBL" id="JGVK01000027">
    <property type="protein sequence ID" value="KEY91214.1"/>
    <property type="molecule type" value="Genomic_DNA"/>
</dbReference>
<dbReference type="GO" id="GO:0009164">
    <property type="term" value="P:nucleoside catabolic process"/>
    <property type="evidence" value="ECO:0007669"/>
    <property type="project" value="InterPro"/>
</dbReference>
<evidence type="ECO:0000256" key="4">
    <source>
        <dbReference type="ARBA" id="ARBA00022801"/>
    </source>
</evidence>
<evidence type="ECO:0000313" key="8">
    <source>
        <dbReference type="Proteomes" id="UP000053784"/>
    </source>
</evidence>
<dbReference type="Pfam" id="PF01048">
    <property type="entry name" value="PNP_UDP_1"/>
    <property type="match status" value="1"/>
</dbReference>
<dbReference type="NCBIfam" id="NF004079">
    <property type="entry name" value="PRK05584.1"/>
    <property type="match status" value="1"/>
</dbReference>
<dbReference type="PANTHER" id="PTHR46832">
    <property type="entry name" value="5'-METHYLTHIOADENOSINE/S-ADENOSYLHOMOCYSTEINE NUCLEOSIDASE"/>
    <property type="match status" value="1"/>
</dbReference>
<dbReference type="PANTHER" id="PTHR46832:SF1">
    <property type="entry name" value="5'-METHYLTHIOADENOSINE_S-ADENOSYLHOMOCYSTEINE NUCLEOSIDASE"/>
    <property type="match status" value="1"/>
</dbReference>
<dbReference type="GO" id="GO:0005829">
    <property type="term" value="C:cytosol"/>
    <property type="evidence" value="ECO:0007669"/>
    <property type="project" value="TreeGrafter"/>
</dbReference>
<dbReference type="UniPathway" id="UPA00904">
    <property type="reaction ID" value="UER00871"/>
</dbReference>
<reference evidence="7 8" key="1">
    <citation type="submission" date="2014-03" db="EMBL/GenBank/DDBJ databases">
        <title>Selection and divergence in the genomes of co-occurring obligate luminous symbionts with specific hosts.</title>
        <authorList>
            <person name="Hendry T.A."/>
            <person name="de Wet J.R."/>
            <person name="Dunlap P.V."/>
        </authorList>
    </citation>
    <scope>NUCLEOTIDE SEQUENCE [LARGE SCALE GENOMIC DNA]</scope>
    <source>
        <strain evidence="7 8">Ppalp.1</strain>
    </source>
</reference>
<evidence type="ECO:0000256" key="5">
    <source>
        <dbReference type="ARBA" id="ARBA00023167"/>
    </source>
</evidence>
<dbReference type="GO" id="GO:0008930">
    <property type="term" value="F:methylthioadenosine nucleosidase activity"/>
    <property type="evidence" value="ECO:0007669"/>
    <property type="project" value="InterPro"/>
</dbReference>
<dbReference type="InterPro" id="IPR000845">
    <property type="entry name" value="Nucleoside_phosphorylase_d"/>
</dbReference>
<dbReference type="InterPro" id="IPR035994">
    <property type="entry name" value="Nucleoside_phosphorylase_sf"/>
</dbReference>
<evidence type="ECO:0000256" key="1">
    <source>
        <dbReference type="ARBA" id="ARBA00004945"/>
    </source>
</evidence>
<dbReference type="SUPFAM" id="SSF53167">
    <property type="entry name" value="Purine and uridine phosphorylases"/>
    <property type="match status" value="1"/>
</dbReference>
<dbReference type="NCBIfam" id="TIGR01704">
    <property type="entry name" value="MTA_SAH-Nsdase"/>
    <property type="match status" value="1"/>
</dbReference>
<dbReference type="Proteomes" id="UP000053784">
    <property type="component" value="Unassembled WGS sequence"/>
</dbReference>
<evidence type="ECO:0000256" key="2">
    <source>
        <dbReference type="ARBA" id="ARBA00011974"/>
    </source>
</evidence>
<dbReference type="eggNOG" id="COG0775">
    <property type="taxonomic scope" value="Bacteria"/>
</dbReference>